<name>A0A820QLE6_9BILA</name>
<comment type="caution">
    <text evidence="1">The sequence shown here is derived from an EMBL/GenBank/DDBJ whole genome shotgun (WGS) entry which is preliminary data.</text>
</comment>
<gene>
    <name evidence="1" type="ORF">UXM345_LOCUS38805</name>
</gene>
<sequence>MTSNTIYDSQQRL</sequence>
<dbReference type="Proteomes" id="UP000663842">
    <property type="component" value="Unassembled WGS sequence"/>
</dbReference>
<protein>
    <submittedName>
        <fullName evidence="1">Uncharacterized protein</fullName>
    </submittedName>
</protein>
<reference evidence="1" key="1">
    <citation type="submission" date="2021-02" db="EMBL/GenBank/DDBJ databases">
        <authorList>
            <person name="Nowell W R."/>
        </authorList>
    </citation>
    <scope>NUCLEOTIDE SEQUENCE</scope>
</reference>
<evidence type="ECO:0000313" key="2">
    <source>
        <dbReference type="Proteomes" id="UP000663842"/>
    </source>
</evidence>
<dbReference type="EMBL" id="CAJOBF010032259">
    <property type="protein sequence ID" value="CAF4423342.1"/>
    <property type="molecule type" value="Genomic_DNA"/>
</dbReference>
<evidence type="ECO:0000313" key="1">
    <source>
        <dbReference type="EMBL" id="CAF4423342.1"/>
    </source>
</evidence>
<accession>A0A820QLE6</accession>
<organism evidence="1 2">
    <name type="scientific">Rotaria magnacalcarata</name>
    <dbReference type="NCBI Taxonomy" id="392030"/>
    <lineage>
        <taxon>Eukaryota</taxon>
        <taxon>Metazoa</taxon>
        <taxon>Spiralia</taxon>
        <taxon>Gnathifera</taxon>
        <taxon>Rotifera</taxon>
        <taxon>Eurotatoria</taxon>
        <taxon>Bdelloidea</taxon>
        <taxon>Philodinida</taxon>
        <taxon>Philodinidae</taxon>
        <taxon>Rotaria</taxon>
    </lineage>
</organism>
<proteinExistence type="predicted"/>
<feature type="non-terminal residue" evidence="1">
    <location>
        <position position="13"/>
    </location>
</feature>